<protein>
    <recommendedName>
        <fullName evidence="4">DUF2892 domain-containing protein</fullName>
    </recommendedName>
</protein>
<keyword evidence="1" id="KW-0472">Membrane</keyword>
<accession>A0A2V4EAL6</accession>
<name>A0A2V4EAL6_9GAMM</name>
<evidence type="ECO:0000313" key="3">
    <source>
        <dbReference type="Proteomes" id="UP000247673"/>
    </source>
</evidence>
<comment type="caution">
    <text evidence="2">The sequence shown here is derived from an EMBL/GenBank/DDBJ whole genome shotgun (WGS) entry which is preliminary data.</text>
</comment>
<dbReference type="RefSeq" id="WP_110447467.1">
    <property type="nucleotide sequence ID" value="NZ_CP132383.1"/>
</dbReference>
<proteinExistence type="predicted"/>
<keyword evidence="3" id="KW-1185">Reference proteome</keyword>
<evidence type="ECO:0000313" key="2">
    <source>
        <dbReference type="EMBL" id="PXY91503.1"/>
    </source>
</evidence>
<sequence length="69" mass="7815">MYCRNSIILHLIRGIAAISLIFAVFLFQLPLLLKLFLVVGAILLLRGCPACWLLSLINKLQTQKGKQYE</sequence>
<evidence type="ECO:0008006" key="4">
    <source>
        <dbReference type="Google" id="ProtNLM"/>
    </source>
</evidence>
<dbReference type="Proteomes" id="UP000247673">
    <property type="component" value="Unassembled WGS sequence"/>
</dbReference>
<gene>
    <name evidence="2" type="ORF">DKK78_04045</name>
</gene>
<keyword evidence="1" id="KW-1133">Transmembrane helix</keyword>
<evidence type="ECO:0000256" key="1">
    <source>
        <dbReference type="SAM" id="Phobius"/>
    </source>
</evidence>
<feature type="transmembrane region" description="Helical" evidence="1">
    <location>
        <begin position="35"/>
        <end position="57"/>
    </location>
</feature>
<dbReference type="EMBL" id="QGLO01000004">
    <property type="protein sequence ID" value="PXY91503.1"/>
    <property type="molecule type" value="Genomic_DNA"/>
</dbReference>
<dbReference type="AlphaFoldDB" id="A0A2V4EAL6"/>
<reference evidence="2 3" key="1">
    <citation type="submission" date="2018-05" db="EMBL/GenBank/DDBJ databases">
        <title>Reference genomes for bee gut microbiota database.</title>
        <authorList>
            <person name="Ellegaard K.M."/>
        </authorList>
    </citation>
    <scope>NUCLEOTIDE SEQUENCE [LARGE SCALE GENOMIC DNA]</scope>
    <source>
        <strain evidence="2 3">ESL0172</strain>
    </source>
</reference>
<organism evidence="2 3">
    <name type="scientific">Gilliamella apis</name>
    <dbReference type="NCBI Taxonomy" id="1970738"/>
    <lineage>
        <taxon>Bacteria</taxon>
        <taxon>Pseudomonadati</taxon>
        <taxon>Pseudomonadota</taxon>
        <taxon>Gammaproteobacteria</taxon>
        <taxon>Orbales</taxon>
        <taxon>Orbaceae</taxon>
        <taxon>Gilliamella</taxon>
    </lineage>
</organism>
<feature type="transmembrane region" description="Helical" evidence="1">
    <location>
        <begin position="7"/>
        <end position="29"/>
    </location>
</feature>
<keyword evidence="1" id="KW-0812">Transmembrane</keyword>